<keyword evidence="3" id="KW-1185">Reference proteome</keyword>
<dbReference type="EMBL" id="KB445796">
    <property type="protein sequence ID" value="EMD37246.1"/>
    <property type="molecule type" value="Genomic_DNA"/>
</dbReference>
<evidence type="ECO:0000313" key="2">
    <source>
        <dbReference type="EMBL" id="EMD37246.1"/>
    </source>
</evidence>
<organism evidence="2 3">
    <name type="scientific">Ceriporiopsis subvermispora (strain B)</name>
    <name type="common">White-rot fungus</name>
    <name type="synonym">Gelatoporia subvermispora</name>
    <dbReference type="NCBI Taxonomy" id="914234"/>
    <lineage>
        <taxon>Eukaryota</taxon>
        <taxon>Fungi</taxon>
        <taxon>Dikarya</taxon>
        <taxon>Basidiomycota</taxon>
        <taxon>Agaricomycotina</taxon>
        <taxon>Agaricomycetes</taxon>
        <taxon>Polyporales</taxon>
        <taxon>Gelatoporiaceae</taxon>
        <taxon>Gelatoporia</taxon>
    </lineage>
</organism>
<sequence length="61" mass="6949">MDVPLLSRQQAADVQLAEASDSLVMFVSCNQRGRFSHSQRENTYRRPVCDSDDVTLHPRLT</sequence>
<evidence type="ECO:0000313" key="3">
    <source>
        <dbReference type="Proteomes" id="UP000016930"/>
    </source>
</evidence>
<dbReference type="AlphaFoldDB" id="M2REI4"/>
<name>M2REI4_CERS8</name>
<feature type="region of interest" description="Disordered" evidence="1">
    <location>
        <begin position="35"/>
        <end position="61"/>
    </location>
</feature>
<evidence type="ECO:0000256" key="1">
    <source>
        <dbReference type="SAM" id="MobiDB-lite"/>
    </source>
</evidence>
<gene>
    <name evidence="2" type="ORF">CERSUDRAFT_82988</name>
</gene>
<feature type="compositionally biased region" description="Basic and acidic residues" evidence="1">
    <location>
        <begin position="38"/>
        <end position="49"/>
    </location>
</feature>
<proteinExistence type="predicted"/>
<dbReference type="Proteomes" id="UP000016930">
    <property type="component" value="Unassembled WGS sequence"/>
</dbReference>
<accession>M2REI4</accession>
<protein>
    <submittedName>
        <fullName evidence="2">Uncharacterized protein</fullName>
    </submittedName>
</protein>
<dbReference type="HOGENOM" id="CLU_2922426_0_0_1"/>
<reference evidence="2 3" key="1">
    <citation type="journal article" date="2012" name="Proc. Natl. Acad. Sci. U.S.A.">
        <title>Comparative genomics of Ceriporiopsis subvermispora and Phanerochaete chrysosporium provide insight into selective ligninolysis.</title>
        <authorList>
            <person name="Fernandez-Fueyo E."/>
            <person name="Ruiz-Duenas F.J."/>
            <person name="Ferreira P."/>
            <person name="Floudas D."/>
            <person name="Hibbett D.S."/>
            <person name="Canessa P."/>
            <person name="Larrondo L.F."/>
            <person name="James T.Y."/>
            <person name="Seelenfreund D."/>
            <person name="Lobos S."/>
            <person name="Polanco R."/>
            <person name="Tello M."/>
            <person name="Honda Y."/>
            <person name="Watanabe T."/>
            <person name="Watanabe T."/>
            <person name="Ryu J.S."/>
            <person name="Kubicek C.P."/>
            <person name="Schmoll M."/>
            <person name="Gaskell J."/>
            <person name="Hammel K.E."/>
            <person name="St John F.J."/>
            <person name="Vanden Wymelenberg A."/>
            <person name="Sabat G."/>
            <person name="Splinter BonDurant S."/>
            <person name="Syed K."/>
            <person name="Yadav J.S."/>
            <person name="Doddapaneni H."/>
            <person name="Subramanian V."/>
            <person name="Lavin J.L."/>
            <person name="Oguiza J.A."/>
            <person name="Perez G."/>
            <person name="Pisabarro A.G."/>
            <person name="Ramirez L."/>
            <person name="Santoyo F."/>
            <person name="Master E."/>
            <person name="Coutinho P.M."/>
            <person name="Henrissat B."/>
            <person name="Lombard V."/>
            <person name="Magnuson J.K."/>
            <person name="Kuees U."/>
            <person name="Hori C."/>
            <person name="Igarashi K."/>
            <person name="Samejima M."/>
            <person name="Held B.W."/>
            <person name="Barry K.W."/>
            <person name="LaButti K.M."/>
            <person name="Lapidus A."/>
            <person name="Lindquist E.A."/>
            <person name="Lucas S.M."/>
            <person name="Riley R."/>
            <person name="Salamov A.A."/>
            <person name="Hoffmeister D."/>
            <person name="Schwenk D."/>
            <person name="Hadar Y."/>
            <person name="Yarden O."/>
            <person name="de Vries R.P."/>
            <person name="Wiebenga A."/>
            <person name="Stenlid J."/>
            <person name="Eastwood D."/>
            <person name="Grigoriev I.V."/>
            <person name="Berka R.M."/>
            <person name="Blanchette R.A."/>
            <person name="Kersten P."/>
            <person name="Martinez A.T."/>
            <person name="Vicuna R."/>
            <person name="Cullen D."/>
        </authorList>
    </citation>
    <scope>NUCLEOTIDE SEQUENCE [LARGE SCALE GENOMIC DNA]</scope>
    <source>
        <strain evidence="2 3">B</strain>
    </source>
</reference>